<evidence type="ECO:0000313" key="2">
    <source>
        <dbReference type="Proteomes" id="UP001596108"/>
    </source>
</evidence>
<comment type="caution">
    <text evidence="1">The sequence shown here is derived from an EMBL/GenBank/DDBJ whole genome shotgun (WGS) entry which is preliminary data.</text>
</comment>
<protein>
    <recommendedName>
        <fullName evidence="3">DUF1983 domain-containing protein</fullName>
    </recommendedName>
</protein>
<sequence>MPTPSLPNIGDDPSPRQIYDHLIRLQRELEWLLANLDTLNVRRLNAEVVEAGTITGDKIAADTITADKIDVSELSAITANLGTITAGLIVGINIIGSYIATAAGTYPRAEMSNTENAFAVHLNANQRLTIEPGVGGTGNPSIVFTEYNGGLKGRIQMYTSFENSLLIASDGDVRFSVGSGYGVRFPSWSAVKSISPGQTLQAALDAKANAFSGYSGSVVAGTRTLNFSNGILTSVT</sequence>
<organism evidence="1 2">
    <name type="scientific">Cohnella yongneupensis</name>
    <dbReference type="NCBI Taxonomy" id="425006"/>
    <lineage>
        <taxon>Bacteria</taxon>
        <taxon>Bacillati</taxon>
        <taxon>Bacillota</taxon>
        <taxon>Bacilli</taxon>
        <taxon>Bacillales</taxon>
        <taxon>Paenibacillaceae</taxon>
        <taxon>Cohnella</taxon>
    </lineage>
</organism>
<dbReference type="EMBL" id="JBHSNC010000057">
    <property type="protein sequence ID" value="MFC5532262.1"/>
    <property type="molecule type" value="Genomic_DNA"/>
</dbReference>
<dbReference type="RefSeq" id="WP_378114231.1">
    <property type="nucleotide sequence ID" value="NZ_JBHSNC010000057.1"/>
</dbReference>
<name>A0ABW0R8U1_9BACL</name>
<dbReference type="Proteomes" id="UP001596108">
    <property type="component" value="Unassembled WGS sequence"/>
</dbReference>
<reference evidence="2" key="1">
    <citation type="journal article" date="2019" name="Int. J. Syst. Evol. Microbiol.">
        <title>The Global Catalogue of Microorganisms (GCM) 10K type strain sequencing project: providing services to taxonomists for standard genome sequencing and annotation.</title>
        <authorList>
            <consortium name="The Broad Institute Genomics Platform"/>
            <consortium name="The Broad Institute Genome Sequencing Center for Infectious Disease"/>
            <person name="Wu L."/>
            <person name="Ma J."/>
        </authorList>
    </citation>
    <scope>NUCLEOTIDE SEQUENCE [LARGE SCALE GENOMIC DNA]</scope>
    <source>
        <strain evidence="2">CGMCC 1.18578</strain>
    </source>
</reference>
<gene>
    <name evidence="1" type="ORF">ACFPQ4_22840</name>
</gene>
<evidence type="ECO:0008006" key="3">
    <source>
        <dbReference type="Google" id="ProtNLM"/>
    </source>
</evidence>
<proteinExistence type="predicted"/>
<keyword evidence="2" id="KW-1185">Reference proteome</keyword>
<accession>A0ABW0R8U1</accession>
<evidence type="ECO:0000313" key="1">
    <source>
        <dbReference type="EMBL" id="MFC5532262.1"/>
    </source>
</evidence>